<reference evidence="2" key="4">
    <citation type="submission" date="2019-09" db="EMBL/GenBank/DDBJ databases">
        <title>Co-occurence of chitin degradation, pigmentation and bioactivity in marine Pseudoalteromonas.</title>
        <authorList>
            <person name="Sonnenschein E.C."/>
            <person name="Bech P.K."/>
        </authorList>
    </citation>
    <scope>NUCLEOTIDE SEQUENCE</scope>
    <source>
        <strain evidence="2">S2897</strain>
    </source>
</reference>
<dbReference type="GO" id="GO:0032259">
    <property type="term" value="P:methylation"/>
    <property type="evidence" value="ECO:0007669"/>
    <property type="project" value="UniProtKB-KW"/>
</dbReference>
<dbReference type="AlphaFoldDB" id="A0A0F4PI81"/>
<evidence type="ECO:0000313" key="2">
    <source>
        <dbReference type="EMBL" id="TMP85438.1"/>
    </source>
</evidence>
<evidence type="ECO:0000313" key="1">
    <source>
        <dbReference type="EMBL" id="KJY98794.1"/>
    </source>
</evidence>
<dbReference type="EMBL" id="PNCG01000029">
    <property type="protein sequence ID" value="TMP85438.1"/>
    <property type="molecule type" value="Genomic_DNA"/>
</dbReference>
<dbReference type="Pfam" id="PF13489">
    <property type="entry name" value="Methyltransf_23"/>
    <property type="match status" value="1"/>
</dbReference>
<keyword evidence="2" id="KW-0808">Transferase</keyword>
<keyword evidence="2" id="KW-0489">Methyltransferase</keyword>
<evidence type="ECO:0000313" key="4">
    <source>
        <dbReference type="Proteomes" id="UP000305874"/>
    </source>
</evidence>
<proteinExistence type="predicted"/>
<dbReference type="Proteomes" id="UP000033664">
    <property type="component" value="Unassembled WGS sequence"/>
</dbReference>
<evidence type="ECO:0000313" key="3">
    <source>
        <dbReference type="Proteomes" id="UP000033664"/>
    </source>
</evidence>
<dbReference type="PATRIC" id="fig|151081.8.peg.3443"/>
<dbReference type="Proteomes" id="UP000305874">
    <property type="component" value="Unassembled WGS sequence"/>
</dbReference>
<dbReference type="InterPro" id="IPR029063">
    <property type="entry name" value="SAM-dependent_MTases_sf"/>
</dbReference>
<comment type="caution">
    <text evidence="1">The sequence shown here is derived from an EMBL/GenBank/DDBJ whole genome shotgun (WGS) entry which is preliminary data.</text>
</comment>
<reference evidence="4" key="3">
    <citation type="submission" date="2019-06" db="EMBL/GenBank/DDBJ databases">
        <title>Co-occurence of chitin degradation, pigmentation and bioactivity in marine Pseudoalteromonas.</title>
        <authorList>
            <person name="Sonnenschein E.C."/>
            <person name="Bech P.K."/>
        </authorList>
    </citation>
    <scope>NUCLEOTIDE SEQUENCE [LARGE SCALE GENOMIC DNA]</scope>
    <source>
        <strain evidence="4">S2897</strain>
    </source>
</reference>
<reference evidence="1 3" key="1">
    <citation type="journal article" date="2015" name="BMC Genomics">
        <title>Genome mining reveals unlocked bioactive potential of marine Gram-negative bacteria.</title>
        <authorList>
            <person name="Machado H."/>
            <person name="Sonnenschein E.C."/>
            <person name="Melchiorsen J."/>
            <person name="Gram L."/>
        </authorList>
    </citation>
    <scope>NUCLEOTIDE SEQUENCE [LARGE SCALE GENOMIC DNA]</scope>
    <source>
        <strain evidence="1 3">S3137</strain>
    </source>
</reference>
<dbReference type="Gene3D" id="3.40.50.150">
    <property type="entry name" value="Vaccinia Virus protein VP39"/>
    <property type="match status" value="2"/>
</dbReference>
<dbReference type="SUPFAM" id="SSF53335">
    <property type="entry name" value="S-adenosyl-L-methionine-dependent methyltransferases"/>
    <property type="match status" value="1"/>
</dbReference>
<dbReference type="STRING" id="151081.TW72_13860"/>
<organism evidence="1 3">
    <name type="scientific">Pseudoalteromonas ruthenica</name>
    <dbReference type="NCBI Taxonomy" id="151081"/>
    <lineage>
        <taxon>Bacteria</taxon>
        <taxon>Pseudomonadati</taxon>
        <taxon>Pseudomonadota</taxon>
        <taxon>Gammaproteobacteria</taxon>
        <taxon>Alteromonadales</taxon>
        <taxon>Pseudoalteromonadaceae</taxon>
        <taxon>Pseudoalteromonas</taxon>
    </lineage>
</organism>
<reference evidence="2 4" key="2">
    <citation type="submission" date="2017-12" db="EMBL/GenBank/DDBJ databases">
        <authorList>
            <person name="Paulsen S."/>
            <person name="Gram L.K."/>
        </authorList>
    </citation>
    <scope>NUCLEOTIDE SEQUENCE [LARGE SCALE GENOMIC DNA]</scope>
    <source>
        <strain evidence="2 4">S2897</strain>
    </source>
</reference>
<dbReference type="GeneID" id="58229581"/>
<name>A0A0F4PI81_9GAMM</name>
<keyword evidence="3" id="KW-1185">Reference proteome</keyword>
<dbReference type="GO" id="GO:0008168">
    <property type="term" value="F:methyltransferase activity"/>
    <property type="evidence" value="ECO:0007669"/>
    <property type="project" value="UniProtKB-KW"/>
</dbReference>
<gene>
    <name evidence="2" type="ORF">CWC05_18570</name>
    <name evidence="1" type="ORF">TW72_13860</name>
</gene>
<dbReference type="EMBL" id="JXXZ01000010">
    <property type="protein sequence ID" value="KJY98794.1"/>
    <property type="molecule type" value="Genomic_DNA"/>
</dbReference>
<dbReference type="OrthoDB" id="9791944at2"/>
<dbReference type="eggNOG" id="COG2227">
    <property type="taxonomic scope" value="Bacteria"/>
</dbReference>
<sequence length="217" mass="25238">MKANTCPLCQSPNPNHYYRDKVRDYWQCQRCALVFVAACQYVTAAQEKAIYDHHENDLDDPGYRRFLSRVFNPLQQRLVARSKGLDFGCGPAPLLAAMLQEQEHTVALYDLYYYPDQCVLNDRYDFICSTEVIEHLAEPNIVLGQWYELLRPGGTLALMTKLVINAERFATWHYKNDPTHIAFYSKDTFAYIAEQFGFNVEFIAADVIFLTRPRDRD</sequence>
<protein>
    <submittedName>
        <fullName evidence="2">Class I SAM-dependent methyltransferase</fullName>
    </submittedName>
</protein>
<accession>A0A0F4PI81</accession>
<dbReference type="RefSeq" id="WP_045980444.1">
    <property type="nucleotide sequence ID" value="NZ_JXXY01000018.1"/>
</dbReference>